<organism evidence="1 2">
    <name type="scientific">Pleomassaria siparia CBS 279.74</name>
    <dbReference type="NCBI Taxonomy" id="1314801"/>
    <lineage>
        <taxon>Eukaryota</taxon>
        <taxon>Fungi</taxon>
        <taxon>Dikarya</taxon>
        <taxon>Ascomycota</taxon>
        <taxon>Pezizomycotina</taxon>
        <taxon>Dothideomycetes</taxon>
        <taxon>Pleosporomycetidae</taxon>
        <taxon>Pleosporales</taxon>
        <taxon>Pleomassariaceae</taxon>
        <taxon>Pleomassaria</taxon>
    </lineage>
</organism>
<evidence type="ECO:0000313" key="1">
    <source>
        <dbReference type="EMBL" id="KAF2713884.1"/>
    </source>
</evidence>
<dbReference type="EMBL" id="MU005765">
    <property type="protein sequence ID" value="KAF2713884.1"/>
    <property type="molecule type" value="Genomic_DNA"/>
</dbReference>
<protein>
    <submittedName>
        <fullName evidence="1">Uncharacterized protein</fullName>
    </submittedName>
</protein>
<evidence type="ECO:0000313" key="2">
    <source>
        <dbReference type="Proteomes" id="UP000799428"/>
    </source>
</evidence>
<sequence length="221" mass="25317">MPPNILFRPVMEVHKAIEYEQQRTLLTEAQIEASRKEGHSYCKAMTRKLPRELRDQIYMAYLTTVPKALPRYFNHRMHSFMAGLDTSRLTTPIAHELTEMVFQTLEFEVNVTNILEFLTNRVYDVVPAAHVRTLDVVVPSAYLYEDEGVQKSQVNHLKNLELIEKKKGMRLGICIKGDAYAVESDMSYFLDVLLPVARMMSAEGAIVEGQVPGSTRRILEL</sequence>
<proteinExistence type="predicted"/>
<gene>
    <name evidence="1" type="ORF">K504DRAFT_498685</name>
</gene>
<keyword evidence="2" id="KW-1185">Reference proteome</keyword>
<dbReference type="Proteomes" id="UP000799428">
    <property type="component" value="Unassembled WGS sequence"/>
</dbReference>
<reference evidence="1" key="1">
    <citation type="journal article" date="2020" name="Stud. Mycol.">
        <title>101 Dothideomycetes genomes: a test case for predicting lifestyles and emergence of pathogens.</title>
        <authorList>
            <person name="Haridas S."/>
            <person name="Albert R."/>
            <person name="Binder M."/>
            <person name="Bloem J."/>
            <person name="Labutti K."/>
            <person name="Salamov A."/>
            <person name="Andreopoulos B."/>
            <person name="Baker S."/>
            <person name="Barry K."/>
            <person name="Bills G."/>
            <person name="Bluhm B."/>
            <person name="Cannon C."/>
            <person name="Castanera R."/>
            <person name="Culley D."/>
            <person name="Daum C."/>
            <person name="Ezra D."/>
            <person name="Gonzalez J."/>
            <person name="Henrissat B."/>
            <person name="Kuo A."/>
            <person name="Liang C."/>
            <person name="Lipzen A."/>
            <person name="Lutzoni F."/>
            <person name="Magnuson J."/>
            <person name="Mondo S."/>
            <person name="Nolan M."/>
            <person name="Ohm R."/>
            <person name="Pangilinan J."/>
            <person name="Park H.-J."/>
            <person name="Ramirez L."/>
            <person name="Alfaro M."/>
            <person name="Sun H."/>
            <person name="Tritt A."/>
            <person name="Yoshinaga Y."/>
            <person name="Zwiers L.-H."/>
            <person name="Turgeon B."/>
            <person name="Goodwin S."/>
            <person name="Spatafora J."/>
            <person name="Crous P."/>
            <person name="Grigoriev I."/>
        </authorList>
    </citation>
    <scope>NUCLEOTIDE SEQUENCE</scope>
    <source>
        <strain evidence="1">CBS 279.74</strain>
    </source>
</reference>
<name>A0A6G1KM18_9PLEO</name>
<dbReference type="AlphaFoldDB" id="A0A6G1KM18"/>
<accession>A0A6G1KM18</accession>